<evidence type="ECO:0000313" key="2">
    <source>
        <dbReference type="EMBL" id="GFC84704.1"/>
    </source>
</evidence>
<feature type="region of interest" description="Disordered" evidence="1">
    <location>
        <begin position="122"/>
        <end position="147"/>
    </location>
</feature>
<dbReference type="EMBL" id="BKCJ011096043">
    <property type="protein sequence ID" value="GFC84704.1"/>
    <property type="molecule type" value="Genomic_DNA"/>
</dbReference>
<evidence type="ECO:0000256" key="1">
    <source>
        <dbReference type="SAM" id="MobiDB-lite"/>
    </source>
</evidence>
<accession>A0A699RPR1</accession>
<gene>
    <name evidence="2" type="ORF">Tci_856674</name>
</gene>
<reference evidence="2" key="1">
    <citation type="journal article" date="2019" name="Sci. Rep.">
        <title>Draft genome of Tanacetum cinerariifolium, the natural source of mosquito coil.</title>
        <authorList>
            <person name="Yamashiro T."/>
            <person name="Shiraishi A."/>
            <person name="Satake H."/>
            <person name="Nakayama K."/>
        </authorList>
    </citation>
    <scope>NUCLEOTIDE SEQUENCE</scope>
</reference>
<feature type="non-terminal residue" evidence="2">
    <location>
        <position position="1"/>
    </location>
</feature>
<proteinExistence type="predicted"/>
<dbReference type="AlphaFoldDB" id="A0A699RPR1"/>
<organism evidence="2">
    <name type="scientific">Tanacetum cinerariifolium</name>
    <name type="common">Dalmatian daisy</name>
    <name type="synonym">Chrysanthemum cinerariifolium</name>
    <dbReference type="NCBI Taxonomy" id="118510"/>
    <lineage>
        <taxon>Eukaryota</taxon>
        <taxon>Viridiplantae</taxon>
        <taxon>Streptophyta</taxon>
        <taxon>Embryophyta</taxon>
        <taxon>Tracheophyta</taxon>
        <taxon>Spermatophyta</taxon>
        <taxon>Magnoliopsida</taxon>
        <taxon>eudicotyledons</taxon>
        <taxon>Gunneridae</taxon>
        <taxon>Pentapetalae</taxon>
        <taxon>asterids</taxon>
        <taxon>campanulids</taxon>
        <taxon>Asterales</taxon>
        <taxon>Asteraceae</taxon>
        <taxon>Asteroideae</taxon>
        <taxon>Anthemideae</taxon>
        <taxon>Anthemidinae</taxon>
        <taxon>Tanacetum</taxon>
    </lineage>
</organism>
<protein>
    <submittedName>
        <fullName evidence="2">Uncharacterized protein</fullName>
    </submittedName>
</protein>
<sequence>LDAPLVKDRVSDNKDCSVESPVVVEKKTIVPTIAKVEVVRPKQQEKLVRKTVKNMVPRVVFIKTGPQPLNIVRLVNTAHPKTTVHSARSMSCFSKIAPSTVRRPIEKKTSLTNRSFHQKVNTAKGKVNTARPKAVHTARPKAVNTARPSPTVVNAIRAN</sequence>
<name>A0A699RPR1_TANCI</name>
<comment type="caution">
    <text evidence="2">The sequence shown here is derived from an EMBL/GenBank/DDBJ whole genome shotgun (WGS) entry which is preliminary data.</text>
</comment>